<reference evidence="2" key="1">
    <citation type="submission" date="2020-10" db="EMBL/GenBank/DDBJ databases">
        <authorList>
            <person name="Gilroy R."/>
        </authorList>
    </citation>
    <scope>NUCLEOTIDE SEQUENCE</scope>
    <source>
        <strain evidence="2">ChiBcec15-4380</strain>
    </source>
</reference>
<dbReference type="AlphaFoldDB" id="A0A9D1DHC4"/>
<name>A0A9D1DHC4_9FIRM</name>
<feature type="transmembrane region" description="Helical" evidence="1">
    <location>
        <begin position="12"/>
        <end position="34"/>
    </location>
</feature>
<keyword evidence="1" id="KW-0472">Membrane</keyword>
<reference evidence="2" key="2">
    <citation type="journal article" date="2021" name="PeerJ">
        <title>Extensive microbial diversity within the chicken gut microbiome revealed by metagenomics and culture.</title>
        <authorList>
            <person name="Gilroy R."/>
            <person name="Ravi A."/>
            <person name="Getino M."/>
            <person name="Pursley I."/>
            <person name="Horton D.L."/>
            <person name="Alikhan N.F."/>
            <person name="Baker D."/>
            <person name="Gharbi K."/>
            <person name="Hall N."/>
            <person name="Watson M."/>
            <person name="Adriaenssens E.M."/>
            <person name="Foster-Nyarko E."/>
            <person name="Jarju S."/>
            <person name="Secka A."/>
            <person name="Antonio M."/>
            <person name="Oren A."/>
            <person name="Chaudhuri R.R."/>
            <person name="La Ragione R."/>
            <person name="Hildebrand F."/>
            <person name="Pallen M.J."/>
        </authorList>
    </citation>
    <scope>NUCLEOTIDE SEQUENCE</scope>
    <source>
        <strain evidence="2">ChiBcec15-4380</strain>
    </source>
</reference>
<evidence type="ECO:0000313" key="3">
    <source>
        <dbReference type="Proteomes" id="UP000824239"/>
    </source>
</evidence>
<comment type="caution">
    <text evidence="2">The sequence shown here is derived from an EMBL/GenBank/DDBJ whole genome shotgun (WGS) entry which is preliminary data.</text>
</comment>
<keyword evidence="1" id="KW-0812">Transmembrane</keyword>
<feature type="transmembrane region" description="Helical" evidence="1">
    <location>
        <begin position="40"/>
        <end position="62"/>
    </location>
</feature>
<keyword evidence="1" id="KW-1133">Transmembrane helix</keyword>
<protein>
    <submittedName>
        <fullName evidence="2">Uncharacterized protein</fullName>
    </submittedName>
</protein>
<evidence type="ECO:0000256" key="1">
    <source>
        <dbReference type="SAM" id="Phobius"/>
    </source>
</evidence>
<organism evidence="2 3">
    <name type="scientific">Candidatus Avoscillospira avicola</name>
    <dbReference type="NCBI Taxonomy" id="2840706"/>
    <lineage>
        <taxon>Bacteria</taxon>
        <taxon>Bacillati</taxon>
        <taxon>Bacillota</taxon>
        <taxon>Clostridia</taxon>
        <taxon>Eubacteriales</taxon>
        <taxon>Oscillospiraceae</taxon>
        <taxon>Oscillospiraceae incertae sedis</taxon>
        <taxon>Candidatus Avoscillospira</taxon>
    </lineage>
</organism>
<dbReference type="EMBL" id="DVHE01000043">
    <property type="protein sequence ID" value="HIR50611.1"/>
    <property type="molecule type" value="Genomic_DNA"/>
</dbReference>
<sequence length="64" mass="6711">MERFTRALARLVLLLALGLLAALLVAGSALLLWPETVLTLALRTLGAMALTAAALLLGGLLCRR</sequence>
<evidence type="ECO:0000313" key="2">
    <source>
        <dbReference type="EMBL" id="HIR50611.1"/>
    </source>
</evidence>
<gene>
    <name evidence="2" type="ORF">IAA53_04905</name>
</gene>
<dbReference type="Proteomes" id="UP000824239">
    <property type="component" value="Unassembled WGS sequence"/>
</dbReference>
<accession>A0A9D1DHC4</accession>
<proteinExistence type="predicted"/>